<sequence length="71" mass="7404">MPSARAEESRIRNPWECAEPAAEGRARVAPAAAGALISEVAARVAELARTVRELERLVGPGAPEAVPEGTD</sequence>
<evidence type="ECO:0000313" key="2">
    <source>
        <dbReference type="Proteomes" id="UP000675781"/>
    </source>
</evidence>
<gene>
    <name evidence="1" type="ORF">KDL01_42180</name>
</gene>
<name>A0A941EZX4_9ACTN</name>
<reference evidence="1" key="1">
    <citation type="submission" date="2021-04" db="EMBL/GenBank/DDBJ databases">
        <title>Genome based classification of Actinospica acidithermotolerans sp. nov., an actinobacterium isolated from an Indonesian hot spring.</title>
        <authorList>
            <person name="Kusuma A.B."/>
            <person name="Putra K.E."/>
            <person name="Nafisah S."/>
            <person name="Loh J."/>
            <person name="Nouioui I."/>
            <person name="Goodfellow M."/>
        </authorList>
    </citation>
    <scope>NUCLEOTIDE SEQUENCE</scope>
    <source>
        <strain evidence="1">CSCA 57</strain>
    </source>
</reference>
<dbReference type="AlphaFoldDB" id="A0A941EZX4"/>
<comment type="caution">
    <text evidence="1">The sequence shown here is derived from an EMBL/GenBank/DDBJ whole genome shotgun (WGS) entry which is preliminary data.</text>
</comment>
<protein>
    <submittedName>
        <fullName evidence="1">Uncharacterized protein</fullName>
    </submittedName>
</protein>
<keyword evidence="2" id="KW-1185">Reference proteome</keyword>
<dbReference type="RefSeq" id="WP_212534302.1">
    <property type="nucleotide sequence ID" value="NZ_JAGSOG010000774.1"/>
</dbReference>
<accession>A0A941EZX4</accession>
<dbReference type="EMBL" id="JAGSOG010000774">
    <property type="protein sequence ID" value="MBR7839917.1"/>
    <property type="molecule type" value="Genomic_DNA"/>
</dbReference>
<proteinExistence type="predicted"/>
<organism evidence="1 2">
    <name type="scientific">Actinospica durhamensis</name>
    <dbReference type="NCBI Taxonomy" id="1508375"/>
    <lineage>
        <taxon>Bacteria</taxon>
        <taxon>Bacillati</taxon>
        <taxon>Actinomycetota</taxon>
        <taxon>Actinomycetes</taxon>
        <taxon>Catenulisporales</taxon>
        <taxon>Actinospicaceae</taxon>
        <taxon>Actinospica</taxon>
    </lineage>
</organism>
<dbReference type="Proteomes" id="UP000675781">
    <property type="component" value="Unassembled WGS sequence"/>
</dbReference>
<evidence type="ECO:0000313" key="1">
    <source>
        <dbReference type="EMBL" id="MBR7839917.1"/>
    </source>
</evidence>